<name>A0A8C4NC52_EPTBU</name>
<feature type="region of interest" description="Disordered" evidence="1">
    <location>
        <begin position="232"/>
        <end position="307"/>
    </location>
</feature>
<keyword evidence="2" id="KW-0812">Transmembrane</keyword>
<dbReference type="Pfam" id="PF22986">
    <property type="entry name" value="Fn3_ELFN"/>
    <property type="match status" value="1"/>
</dbReference>
<keyword evidence="2" id="KW-1133">Transmembrane helix</keyword>
<feature type="region of interest" description="Disordered" evidence="1">
    <location>
        <begin position="457"/>
        <end position="483"/>
    </location>
</feature>
<evidence type="ECO:0000313" key="5">
    <source>
        <dbReference type="Proteomes" id="UP000694388"/>
    </source>
</evidence>
<reference evidence="4" key="1">
    <citation type="submission" date="2025-08" db="UniProtKB">
        <authorList>
            <consortium name="Ensembl"/>
        </authorList>
    </citation>
    <scope>IDENTIFICATION</scope>
</reference>
<evidence type="ECO:0000256" key="2">
    <source>
        <dbReference type="SAM" id="Phobius"/>
    </source>
</evidence>
<dbReference type="Proteomes" id="UP000694388">
    <property type="component" value="Unplaced"/>
</dbReference>
<organism evidence="4 5">
    <name type="scientific">Eptatretus burgeri</name>
    <name type="common">Inshore hagfish</name>
    <dbReference type="NCBI Taxonomy" id="7764"/>
    <lineage>
        <taxon>Eukaryota</taxon>
        <taxon>Metazoa</taxon>
        <taxon>Chordata</taxon>
        <taxon>Craniata</taxon>
        <taxon>Vertebrata</taxon>
        <taxon>Cyclostomata</taxon>
        <taxon>Myxini</taxon>
        <taxon>Myxiniformes</taxon>
        <taxon>Myxinidae</taxon>
        <taxon>Eptatretinae</taxon>
        <taxon>Eptatretus</taxon>
    </lineage>
</organism>
<reference evidence="4" key="2">
    <citation type="submission" date="2025-09" db="UniProtKB">
        <authorList>
            <consortium name="Ensembl"/>
        </authorList>
    </citation>
    <scope>IDENTIFICATION</scope>
</reference>
<feature type="region of interest" description="Disordered" evidence="1">
    <location>
        <begin position="612"/>
        <end position="631"/>
    </location>
</feature>
<dbReference type="Ensembl" id="ENSEBUT00000005910.1">
    <property type="protein sequence ID" value="ENSEBUP00000005472.1"/>
    <property type="gene ID" value="ENSEBUG00000003721.1"/>
</dbReference>
<feature type="region of interest" description="Disordered" evidence="1">
    <location>
        <begin position="20"/>
        <end position="49"/>
    </location>
</feature>
<feature type="compositionally biased region" description="Polar residues" evidence="1">
    <location>
        <begin position="296"/>
        <end position="306"/>
    </location>
</feature>
<feature type="region of interest" description="Disordered" evidence="1">
    <location>
        <begin position="505"/>
        <end position="524"/>
    </location>
</feature>
<sequence>MFKFFSRPPATSALERLSLTCPTPVTSPNPVTSPSPPEATPSSTPGFMPVVPMIGRSPDVPEEENNCLPGRCFTDEKFMDRVMPTAPHPSLELKSVSLKGATLLARIPRPLERFFVLSRYNSGNCIKLRKLSRTFESIPVSDISSEGFTTFCIASVKRSHCLNHTCLKFNSSGAVWPHSSGLGLQISPGEASEEARGQAFFGWGWGNGLAMVAGVVMLVVMLSCVIWRSRRKGDGHDGGASGIGVMGDRSGTDMTNISATEEEDGVLSKEEEMPTRPQMKSLTPPQRPPPYPLSPSTKFTSHTPVTSPMPAVATGGYVEVSGHSNMASGIESLKSVPHQVEAGITVSSLFSAVPSRTIITSEGSLSPSAQSESGTSQVIMASPPHVMLGKNKGSFGIPATLATTKEPGLDTKDAASLFVDTTPTNRTPFCGAPQIAAISQEVDRVNVIISSCIDALRGSNSSSSGGSGLAGTGSETTVSVPHTSSAPHGFMLLRAEELAALARGPMSQTCSAHPSTSRSVAVPSNTSKIQHNLHLTRGFTSVPDSAVSLLPAHSSSSSCLPPCRPPRTPPLLWRDDSQTSLSHPPITHPIEVHPPTAHYHLAQSPSSALPVQALQPSFSPSSPETPSARRAARALWRKLQRVRGRARRDDTRMQVVSKGAGHALKEKVQRARGEDLHEILDYWKGVSAQHT</sequence>
<evidence type="ECO:0000313" key="4">
    <source>
        <dbReference type="Ensembl" id="ENSEBUP00000005472.1"/>
    </source>
</evidence>
<feature type="compositionally biased region" description="Pro residues" evidence="1">
    <location>
        <begin position="25"/>
        <end position="39"/>
    </location>
</feature>
<evidence type="ECO:0000256" key="1">
    <source>
        <dbReference type="SAM" id="MobiDB-lite"/>
    </source>
</evidence>
<feature type="compositionally biased region" description="Polar residues" evidence="1">
    <location>
        <begin position="506"/>
        <end position="524"/>
    </location>
</feature>
<evidence type="ECO:0000259" key="3">
    <source>
        <dbReference type="Pfam" id="PF22986"/>
    </source>
</evidence>
<keyword evidence="2" id="KW-0472">Membrane</keyword>
<dbReference type="AlphaFoldDB" id="A0A8C4NC52"/>
<dbReference type="InterPro" id="IPR055106">
    <property type="entry name" value="ELFN_Fn3"/>
</dbReference>
<keyword evidence="5" id="KW-1185">Reference proteome</keyword>
<feature type="domain" description="ELFN1/ELFN2 fibronectin type-III" evidence="3">
    <location>
        <begin position="88"/>
        <end position="171"/>
    </location>
</feature>
<proteinExistence type="predicted"/>
<protein>
    <recommendedName>
        <fullName evidence="3">ELFN1/ELFN2 fibronectin type-III domain-containing protein</fullName>
    </recommendedName>
</protein>
<feature type="transmembrane region" description="Helical" evidence="2">
    <location>
        <begin position="203"/>
        <end position="227"/>
    </location>
</feature>
<feature type="compositionally biased region" description="Low complexity" evidence="1">
    <location>
        <begin position="616"/>
        <end position="629"/>
    </location>
</feature>
<accession>A0A8C4NC52</accession>